<reference evidence="2 3" key="1">
    <citation type="submission" date="2019-05" db="EMBL/GenBank/DDBJ databases">
        <title>Another draft genome of Portunus trituberculatus and its Hox gene families provides insights of decapod evolution.</title>
        <authorList>
            <person name="Jeong J.-H."/>
            <person name="Song I."/>
            <person name="Kim S."/>
            <person name="Choi T."/>
            <person name="Kim D."/>
            <person name="Ryu S."/>
            <person name="Kim W."/>
        </authorList>
    </citation>
    <scope>NUCLEOTIDE SEQUENCE [LARGE SCALE GENOMIC DNA]</scope>
    <source>
        <tissue evidence="2">Muscle</tissue>
    </source>
</reference>
<sequence length="75" mass="9142">MQHLSCLSWMWIFKAFTVMGINVYYISKWMVRKDTLDIPKENKVRTNILFFFFPILVLLIFLSFIFLSTSRRRTK</sequence>
<evidence type="ECO:0000313" key="2">
    <source>
        <dbReference type="EMBL" id="MPD02253.1"/>
    </source>
</evidence>
<dbReference type="EMBL" id="VSRR010130597">
    <property type="protein sequence ID" value="MPD02253.1"/>
    <property type="molecule type" value="Genomic_DNA"/>
</dbReference>
<gene>
    <name evidence="2" type="ORF">E2C01_097824</name>
</gene>
<evidence type="ECO:0000256" key="1">
    <source>
        <dbReference type="SAM" id="Phobius"/>
    </source>
</evidence>
<name>A0A5B7K1D1_PORTR</name>
<comment type="caution">
    <text evidence="2">The sequence shown here is derived from an EMBL/GenBank/DDBJ whole genome shotgun (WGS) entry which is preliminary data.</text>
</comment>
<feature type="transmembrane region" description="Helical" evidence="1">
    <location>
        <begin position="7"/>
        <end position="27"/>
    </location>
</feature>
<dbReference type="OrthoDB" id="6345177at2759"/>
<dbReference type="Proteomes" id="UP000324222">
    <property type="component" value="Unassembled WGS sequence"/>
</dbReference>
<organism evidence="2 3">
    <name type="scientific">Portunus trituberculatus</name>
    <name type="common">Swimming crab</name>
    <name type="synonym">Neptunus trituberculatus</name>
    <dbReference type="NCBI Taxonomy" id="210409"/>
    <lineage>
        <taxon>Eukaryota</taxon>
        <taxon>Metazoa</taxon>
        <taxon>Ecdysozoa</taxon>
        <taxon>Arthropoda</taxon>
        <taxon>Crustacea</taxon>
        <taxon>Multicrustacea</taxon>
        <taxon>Malacostraca</taxon>
        <taxon>Eumalacostraca</taxon>
        <taxon>Eucarida</taxon>
        <taxon>Decapoda</taxon>
        <taxon>Pleocyemata</taxon>
        <taxon>Brachyura</taxon>
        <taxon>Eubrachyura</taxon>
        <taxon>Portunoidea</taxon>
        <taxon>Portunidae</taxon>
        <taxon>Portuninae</taxon>
        <taxon>Portunus</taxon>
    </lineage>
</organism>
<accession>A0A5B7K1D1</accession>
<proteinExistence type="predicted"/>
<protein>
    <submittedName>
        <fullName evidence="2">Uncharacterized protein</fullName>
    </submittedName>
</protein>
<evidence type="ECO:0000313" key="3">
    <source>
        <dbReference type="Proteomes" id="UP000324222"/>
    </source>
</evidence>
<keyword evidence="3" id="KW-1185">Reference proteome</keyword>
<feature type="transmembrane region" description="Helical" evidence="1">
    <location>
        <begin position="47"/>
        <end position="67"/>
    </location>
</feature>
<dbReference type="AlphaFoldDB" id="A0A5B7K1D1"/>
<keyword evidence="1" id="KW-0472">Membrane</keyword>
<keyword evidence="1" id="KW-1133">Transmembrane helix</keyword>
<keyword evidence="1" id="KW-0812">Transmembrane</keyword>